<evidence type="ECO:0000256" key="3">
    <source>
        <dbReference type="PROSITE-ProRule" id="PRU00267"/>
    </source>
</evidence>
<evidence type="ECO:0000313" key="6">
    <source>
        <dbReference type="EMBL" id="CAG5137194.1"/>
    </source>
</evidence>
<evidence type="ECO:0000256" key="2">
    <source>
        <dbReference type="ARBA" id="ARBA00023242"/>
    </source>
</evidence>
<evidence type="ECO:0000259" key="5">
    <source>
        <dbReference type="PROSITE" id="PS50118"/>
    </source>
</evidence>
<dbReference type="GO" id="GO:0010468">
    <property type="term" value="P:regulation of gene expression"/>
    <property type="evidence" value="ECO:0007669"/>
    <property type="project" value="TreeGrafter"/>
</dbReference>
<dbReference type="GO" id="GO:0003677">
    <property type="term" value="F:DNA binding"/>
    <property type="evidence" value="ECO:0007669"/>
    <property type="project" value="UniProtKB-UniRule"/>
</dbReference>
<dbReference type="EMBL" id="CAJRGZ010000007">
    <property type="protein sequence ID" value="CAG5137194.1"/>
    <property type="molecule type" value="Genomic_DNA"/>
</dbReference>
<dbReference type="InterPro" id="IPR036910">
    <property type="entry name" value="HMG_box_dom_sf"/>
</dbReference>
<dbReference type="AlphaFoldDB" id="A0A8J2HQS8"/>
<evidence type="ECO:0000313" key="7">
    <source>
        <dbReference type="Proteomes" id="UP000676310"/>
    </source>
</evidence>
<dbReference type="GO" id="GO:0005634">
    <property type="term" value="C:nucleus"/>
    <property type="evidence" value="ECO:0007669"/>
    <property type="project" value="UniProtKB-UniRule"/>
</dbReference>
<dbReference type="Gene3D" id="1.10.30.10">
    <property type="entry name" value="High mobility group box domain"/>
    <property type="match status" value="1"/>
</dbReference>
<accession>A0A8J2HQS8</accession>
<keyword evidence="7" id="KW-1185">Reference proteome</keyword>
<dbReference type="Proteomes" id="UP000676310">
    <property type="component" value="Unassembled WGS sequence"/>
</dbReference>
<dbReference type="Gene3D" id="1.10.150.50">
    <property type="entry name" value="Transcription Factor, Ets-1"/>
    <property type="match status" value="1"/>
</dbReference>
<gene>
    <name evidence="6" type="ORF">ALTATR162_LOCUS50</name>
</gene>
<evidence type="ECO:0000256" key="1">
    <source>
        <dbReference type="ARBA" id="ARBA00023125"/>
    </source>
</evidence>
<sequence>MTDLAEELERLGLSEYLDVLVAEGFDTWETVSDITESDLNSLNVKIGHQRSDEHAPGRPLSAYVVFANHVRETLKGQELSFTEIAKFVGERWQVLPAEAREVYQCQAKAGKEKYHAELAEYKGSPKYDAYQKYLKEFKAKHAAPYNSSYGKDTFQVRNPHKDFDAKQYPRIRRPTGKERGQLSGTEFFHGGARSGETKSNRESSTAFWIFLLVKINISNNSFS</sequence>
<feature type="region of interest" description="Disordered" evidence="4">
    <location>
        <begin position="174"/>
        <end position="199"/>
    </location>
</feature>
<dbReference type="PROSITE" id="PS50118">
    <property type="entry name" value="HMG_BOX_2"/>
    <property type="match status" value="1"/>
</dbReference>
<dbReference type="RefSeq" id="XP_043163578.1">
    <property type="nucleotide sequence ID" value="XM_043307643.1"/>
</dbReference>
<protein>
    <recommendedName>
        <fullName evidence="5">HMG box domain-containing protein</fullName>
    </recommendedName>
</protein>
<dbReference type="SUPFAM" id="SSF47769">
    <property type="entry name" value="SAM/Pointed domain"/>
    <property type="match status" value="1"/>
</dbReference>
<dbReference type="GeneID" id="67016729"/>
<reference evidence="6" key="1">
    <citation type="submission" date="2021-05" db="EMBL/GenBank/DDBJ databases">
        <authorList>
            <person name="Stam R."/>
        </authorList>
    </citation>
    <scope>NUCLEOTIDE SEQUENCE</scope>
    <source>
        <strain evidence="6">CS162</strain>
    </source>
</reference>
<feature type="domain" description="HMG box" evidence="5">
    <location>
        <begin position="56"/>
        <end position="122"/>
    </location>
</feature>
<dbReference type="InterPro" id="IPR051965">
    <property type="entry name" value="ChromReg_NeuronalGeneExpr"/>
</dbReference>
<dbReference type="PANTHER" id="PTHR46040:SF3">
    <property type="entry name" value="HIGH MOBILITY GROUP PROTEIN 2"/>
    <property type="match status" value="1"/>
</dbReference>
<dbReference type="SMART" id="SM00398">
    <property type="entry name" value="HMG"/>
    <property type="match status" value="1"/>
</dbReference>
<keyword evidence="1 3" id="KW-0238">DNA-binding</keyword>
<dbReference type="OrthoDB" id="1919336at2759"/>
<comment type="caution">
    <text evidence="6">The sequence shown here is derived from an EMBL/GenBank/DDBJ whole genome shotgun (WGS) entry which is preliminary data.</text>
</comment>
<dbReference type="PANTHER" id="PTHR46040">
    <property type="entry name" value="HIGH MOBILITY GROUP PROTEIN 2"/>
    <property type="match status" value="1"/>
</dbReference>
<keyword evidence="2 3" id="KW-0539">Nucleus</keyword>
<dbReference type="InterPro" id="IPR009071">
    <property type="entry name" value="HMG_box_dom"/>
</dbReference>
<name>A0A8J2HQS8_9PLEO</name>
<dbReference type="Pfam" id="PF00536">
    <property type="entry name" value="SAM_1"/>
    <property type="match status" value="1"/>
</dbReference>
<dbReference type="InterPro" id="IPR001660">
    <property type="entry name" value="SAM"/>
</dbReference>
<feature type="DNA-binding region" description="HMG box" evidence="3">
    <location>
        <begin position="56"/>
        <end position="122"/>
    </location>
</feature>
<evidence type="ECO:0000256" key="4">
    <source>
        <dbReference type="SAM" id="MobiDB-lite"/>
    </source>
</evidence>
<dbReference type="InterPro" id="IPR013761">
    <property type="entry name" value="SAM/pointed_sf"/>
</dbReference>
<proteinExistence type="predicted"/>
<dbReference type="Pfam" id="PF00505">
    <property type="entry name" value="HMG_box"/>
    <property type="match status" value="1"/>
</dbReference>
<dbReference type="SUPFAM" id="SSF47095">
    <property type="entry name" value="HMG-box"/>
    <property type="match status" value="1"/>
</dbReference>
<organism evidence="6 7">
    <name type="scientific">Alternaria atra</name>
    <dbReference type="NCBI Taxonomy" id="119953"/>
    <lineage>
        <taxon>Eukaryota</taxon>
        <taxon>Fungi</taxon>
        <taxon>Dikarya</taxon>
        <taxon>Ascomycota</taxon>
        <taxon>Pezizomycotina</taxon>
        <taxon>Dothideomycetes</taxon>
        <taxon>Pleosporomycetidae</taxon>
        <taxon>Pleosporales</taxon>
        <taxon>Pleosporineae</taxon>
        <taxon>Pleosporaceae</taxon>
        <taxon>Alternaria</taxon>
        <taxon>Alternaria sect. Ulocladioides</taxon>
    </lineage>
</organism>